<keyword evidence="2" id="KW-0812">Transmembrane</keyword>
<organism evidence="3 4">
    <name type="scientific">Bodo saltans</name>
    <name type="common">Flagellated protozoan</name>
    <dbReference type="NCBI Taxonomy" id="75058"/>
    <lineage>
        <taxon>Eukaryota</taxon>
        <taxon>Discoba</taxon>
        <taxon>Euglenozoa</taxon>
        <taxon>Kinetoplastea</taxon>
        <taxon>Metakinetoplastina</taxon>
        <taxon>Eubodonida</taxon>
        <taxon>Bodonidae</taxon>
        <taxon>Bodo</taxon>
    </lineage>
</organism>
<feature type="transmembrane region" description="Helical" evidence="2">
    <location>
        <begin position="631"/>
        <end position="652"/>
    </location>
</feature>
<keyword evidence="4" id="KW-1185">Reference proteome</keyword>
<feature type="transmembrane region" description="Helical" evidence="2">
    <location>
        <begin position="695"/>
        <end position="716"/>
    </location>
</feature>
<feature type="region of interest" description="Disordered" evidence="1">
    <location>
        <begin position="135"/>
        <end position="188"/>
    </location>
</feature>
<feature type="transmembrane region" description="Helical" evidence="2">
    <location>
        <begin position="664"/>
        <end position="683"/>
    </location>
</feature>
<keyword evidence="2" id="KW-1133">Transmembrane helix</keyword>
<dbReference type="AlphaFoldDB" id="A0A0S4IMY9"/>
<dbReference type="PANTHER" id="PTHR48064:SF6">
    <property type="entry name" value="RECEPTOR-LIKE PROTEIN KINASE 2"/>
    <property type="match status" value="1"/>
</dbReference>
<dbReference type="PANTHER" id="PTHR48064">
    <property type="entry name" value="OS01G0750400 PROTEIN"/>
    <property type="match status" value="1"/>
</dbReference>
<protein>
    <submittedName>
        <fullName evidence="3">GP46-like surface antigen, putative</fullName>
    </submittedName>
</protein>
<name>A0A0S4IMY9_BODSA</name>
<feature type="transmembrane region" description="Helical" evidence="2">
    <location>
        <begin position="722"/>
        <end position="742"/>
    </location>
</feature>
<feature type="compositionally biased region" description="Polar residues" evidence="1">
    <location>
        <begin position="170"/>
        <end position="188"/>
    </location>
</feature>
<feature type="transmembrane region" description="Helical" evidence="2">
    <location>
        <begin position="459"/>
        <end position="480"/>
    </location>
</feature>
<feature type="compositionally biased region" description="Polar residues" evidence="1">
    <location>
        <begin position="135"/>
        <end position="145"/>
    </location>
</feature>
<feature type="transmembrane region" description="Helical" evidence="2">
    <location>
        <begin position="501"/>
        <end position="521"/>
    </location>
</feature>
<proteinExistence type="predicted"/>
<sequence length="890" mass="94330">MTTMTTFYAHTNRFTGSLPPQYGAWTMLTQIDVSFNMLTGTLPDDYRLWAGIQDIVVKSNMLTGVVPVTWGEPSFANLRLLNVEDTCLKGWLPAVLSSVATLKICNTHIIERTNCATSGGSWPAFCPNETKTVSLSSSMTGTEGSHSLKAGSETASRSAHTHLISRSAHTRTISRSAPTRTTSRNAYTPTAPMSVSLLRCTPYESTANVAVTLTAPLATLPPRSTASSLAVALSSLMPVETNVSFVPSSLLPSPPPPPLVVITTTPIARSTLVQAPEFVFNLSFTAPANAVRWTVTNVVYQTTPAGSTPNDNNVTLDWSSSSTVANQASTVTSTVLAVQPPKETGVWLLSNAGVLVGQTLSLRIAFACGGEEVLVVELQIPAPGYPQQLASQVEAATRYAQVASALAGGASSGTALGRVMAIRSMVVCDADASVGGGVLDFGIQLCPSSAETDVARSAVVSNVVALACVFVFLLLLSCVWAHARGVSLRSALLVFSMPSSAYPACVAVLPSTSAAIALLIARVNSSTCVGLDAVLIGLGLIVAVGCECALTAVWMTGHCGDNTIHNVPRWECRQRPRHLPANDARLISLYARVFQPFAAVVLHRAWKWHATLRSSRVPLKRAWAVLLEYRVLWFATLDSGMLVVVAVLAVVGGLEGTDSSLCRSVVSVVLVLMVCQLLLMMLLRPYTTLFSAVHGVVTLALTCLSIAAQIAFIVTLRSESPHLWLVNASAGCNLAVVGVTAVKMMFDAKDVLDAIRRRLNGTLEADDENDDRPTTLVVVNVCDDDDEMSYAAVATHVLGATPFVDDDRDVPCSTMKRGDEMLVVNPGATVNNKRLTSTSSHGSASKSPLSPKVARIQSVGDALELSSSSFELERANAQFWDASGTARVLK</sequence>
<dbReference type="SUPFAM" id="SSF52058">
    <property type="entry name" value="L domain-like"/>
    <property type="match status" value="1"/>
</dbReference>
<dbReference type="VEuPathDB" id="TriTrypDB:BSAL_56140"/>
<reference evidence="4" key="1">
    <citation type="submission" date="2015-09" db="EMBL/GenBank/DDBJ databases">
        <authorList>
            <consortium name="Pathogen Informatics"/>
        </authorList>
    </citation>
    <scope>NUCLEOTIDE SEQUENCE [LARGE SCALE GENOMIC DNA]</scope>
    <source>
        <strain evidence="4">Lake Konstanz</strain>
    </source>
</reference>
<gene>
    <name evidence="3" type="ORF">BSAL_56140</name>
</gene>
<dbReference type="Gene3D" id="3.80.10.10">
    <property type="entry name" value="Ribonuclease Inhibitor"/>
    <property type="match status" value="1"/>
</dbReference>
<keyword evidence="2" id="KW-0472">Membrane</keyword>
<dbReference type="InterPro" id="IPR032675">
    <property type="entry name" value="LRR_dom_sf"/>
</dbReference>
<accession>A0A0S4IMY9</accession>
<dbReference type="EMBL" id="CYKH01000183">
    <property type="protein sequence ID" value="CUE76391.1"/>
    <property type="molecule type" value="Genomic_DNA"/>
</dbReference>
<dbReference type="InterPro" id="IPR053038">
    <property type="entry name" value="RLP_Defense"/>
</dbReference>
<evidence type="ECO:0000313" key="4">
    <source>
        <dbReference type="Proteomes" id="UP000051952"/>
    </source>
</evidence>
<evidence type="ECO:0000256" key="1">
    <source>
        <dbReference type="SAM" id="MobiDB-lite"/>
    </source>
</evidence>
<feature type="transmembrane region" description="Helical" evidence="2">
    <location>
        <begin position="533"/>
        <end position="555"/>
    </location>
</feature>
<dbReference type="Proteomes" id="UP000051952">
    <property type="component" value="Unassembled WGS sequence"/>
</dbReference>
<evidence type="ECO:0000256" key="2">
    <source>
        <dbReference type="SAM" id="Phobius"/>
    </source>
</evidence>
<feature type="region of interest" description="Disordered" evidence="1">
    <location>
        <begin position="830"/>
        <end position="852"/>
    </location>
</feature>
<feature type="compositionally biased region" description="Low complexity" evidence="1">
    <location>
        <begin position="837"/>
        <end position="847"/>
    </location>
</feature>
<evidence type="ECO:0000313" key="3">
    <source>
        <dbReference type="EMBL" id="CUE76391.1"/>
    </source>
</evidence>